<evidence type="ECO:0000259" key="2">
    <source>
        <dbReference type="Pfam" id="PF07179"/>
    </source>
</evidence>
<gene>
    <name evidence="3" type="ORF">JQN83_16830</name>
</gene>
<protein>
    <submittedName>
        <fullName evidence="3">SseB family protein</fullName>
    </submittedName>
</protein>
<feature type="region of interest" description="Disordered" evidence="1">
    <location>
        <begin position="298"/>
        <end position="344"/>
    </location>
</feature>
<dbReference type="Pfam" id="PF07179">
    <property type="entry name" value="SseB"/>
    <property type="match status" value="2"/>
</dbReference>
<dbReference type="EMBL" id="JAGFWR010000008">
    <property type="protein sequence ID" value="MBO4162463.1"/>
    <property type="molecule type" value="Genomic_DNA"/>
</dbReference>
<reference evidence="3 4" key="1">
    <citation type="submission" date="2021-03" db="EMBL/GenBank/DDBJ databases">
        <authorList>
            <person name="Lee D.-H."/>
        </authorList>
    </citation>
    <scope>NUCLEOTIDE SEQUENCE [LARGE SCALE GENOMIC DNA]</scope>
    <source>
        <strain evidence="3 4">MMS20-R2-23</strain>
    </source>
</reference>
<organism evidence="3 4">
    <name type="scientific">Micromonospora antibiotica</name>
    <dbReference type="NCBI Taxonomy" id="2807623"/>
    <lineage>
        <taxon>Bacteria</taxon>
        <taxon>Bacillati</taxon>
        <taxon>Actinomycetota</taxon>
        <taxon>Actinomycetes</taxon>
        <taxon>Micromonosporales</taxon>
        <taxon>Micromonosporaceae</taxon>
        <taxon>Micromonospora</taxon>
    </lineage>
</organism>
<sequence>MDESWQPANDTERALLRAARDDDRTGFFRILTRAELFLPQLRADDPADGGQRFVTMDLFGQPFLPVFTSLESMVPQVAGVADAYTVTGYDELCERWPVAGWRLAVNPGTPLDAYLPVEAVRAAADGELAVPAGAELLTELAEAAADDEIAAATADGSDDPAAAPAPPAPAPGPADEPDTAALLRDAAERGDSVGYLDALLDALVVLPTGAPVPDPARLVDPDFPWRAVDAGETPVIEVFTAPERFARAYPDGTPSLRATMAALLTVWPPGYALAVDPDSPAGITVPADQVPFLLLWPTPDGTGPDEVTRAGAAPDDPDSAGAATDEPNSAGAVAGRPADAGWGR</sequence>
<accession>A0ABS3VA05</accession>
<dbReference type="Proteomes" id="UP000671399">
    <property type="component" value="Unassembled WGS sequence"/>
</dbReference>
<proteinExistence type="predicted"/>
<feature type="compositionally biased region" description="Pro residues" evidence="1">
    <location>
        <begin position="163"/>
        <end position="174"/>
    </location>
</feature>
<keyword evidence="4" id="KW-1185">Reference proteome</keyword>
<dbReference type="InterPro" id="IPR009839">
    <property type="entry name" value="SseB_N"/>
</dbReference>
<evidence type="ECO:0000313" key="4">
    <source>
        <dbReference type="Proteomes" id="UP000671399"/>
    </source>
</evidence>
<dbReference type="RefSeq" id="WP_208568091.1">
    <property type="nucleotide sequence ID" value="NZ_JAGFWR010000008.1"/>
</dbReference>
<evidence type="ECO:0000313" key="3">
    <source>
        <dbReference type="EMBL" id="MBO4162463.1"/>
    </source>
</evidence>
<evidence type="ECO:0000256" key="1">
    <source>
        <dbReference type="SAM" id="MobiDB-lite"/>
    </source>
</evidence>
<comment type="caution">
    <text evidence="3">The sequence shown here is derived from an EMBL/GenBank/DDBJ whole genome shotgun (WGS) entry which is preliminary data.</text>
</comment>
<feature type="region of interest" description="Disordered" evidence="1">
    <location>
        <begin position="153"/>
        <end position="178"/>
    </location>
</feature>
<feature type="domain" description="SseB protein N-terminal" evidence="2">
    <location>
        <begin position="182"/>
        <end position="290"/>
    </location>
</feature>
<feature type="compositionally biased region" description="Low complexity" evidence="1">
    <location>
        <begin position="153"/>
        <end position="162"/>
    </location>
</feature>
<feature type="domain" description="SseB protein N-terminal" evidence="2">
    <location>
        <begin position="14"/>
        <end position="122"/>
    </location>
</feature>
<feature type="compositionally biased region" description="Low complexity" evidence="1">
    <location>
        <begin position="310"/>
        <end position="323"/>
    </location>
</feature>
<name>A0ABS3VA05_9ACTN</name>